<dbReference type="InterPro" id="IPR012165">
    <property type="entry name" value="Cyt_c3_hydrogenase_gsu"/>
</dbReference>
<dbReference type="GO" id="GO:0006221">
    <property type="term" value="P:pyrimidine nucleotide biosynthetic process"/>
    <property type="evidence" value="ECO:0007669"/>
    <property type="project" value="InterPro"/>
</dbReference>
<dbReference type="CDD" id="cd06192">
    <property type="entry name" value="DHOD_e_trans_like"/>
    <property type="match status" value="1"/>
</dbReference>
<dbReference type="STRING" id="1533.SAMN05443638_1198"/>
<dbReference type="AlphaFoldDB" id="A0A1M4XKB6"/>
<dbReference type="GO" id="GO:0046872">
    <property type="term" value="F:metal ion binding"/>
    <property type="evidence" value="ECO:0007669"/>
    <property type="project" value="UniProtKB-KW"/>
</dbReference>
<keyword evidence="1" id="KW-0001">2Fe-2S</keyword>
<evidence type="ECO:0000256" key="1">
    <source>
        <dbReference type="PIRSR" id="PIRSR006816-2"/>
    </source>
</evidence>
<dbReference type="GO" id="GO:0051537">
    <property type="term" value="F:2 iron, 2 sulfur cluster binding"/>
    <property type="evidence" value="ECO:0007669"/>
    <property type="project" value="UniProtKB-KW"/>
</dbReference>
<dbReference type="NCBIfam" id="NF004470">
    <property type="entry name" value="PRK05802.1"/>
    <property type="match status" value="1"/>
</dbReference>
<keyword evidence="1" id="KW-0479">Metal-binding</keyword>
<comment type="cofactor">
    <cofactor evidence="1">
        <name>[2Fe-2S] cluster</name>
        <dbReference type="ChEBI" id="CHEBI:190135"/>
    </cofactor>
    <text evidence="1">Binds 1 [2Fe-2S] cluster per subunit.</text>
</comment>
<feature type="domain" description="FAD-binding FR-type" evidence="2">
    <location>
        <begin position="1"/>
        <end position="94"/>
    </location>
</feature>
<dbReference type="Gene3D" id="3.40.50.80">
    <property type="entry name" value="Nucleotide-binding domain of ferredoxin-NADP reductase (FNR) module"/>
    <property type="match status" value="1"/>
</dbReference>
<protein>
    <submittedName>
        <fullName evidence="3">NAD(P)H-flavin reductase</fullName>
    </submittedName>
</protein>
<dbReference type="GO" id="GO:0050660">
    <property type="term" value="F:flavin adenine dinucleotide binding"/>
    <property type="evidence" value="ECO:0007669"/>
    <property type="project" value="InterPro"/>
</dbReference>
<reference evidence="3 4" key="1">
    <citation type="submission" date="2016-11" db="EMBL/GenBank/DDBJ databases">
        <authorList>
            <person name="Jaros S."/>
            <person name="Januszkiewicz K."/>
            <person name="Wedrychowicz H."/>
        </authorList>
    </citation>
    <scope>NUCLEOTIDE SEQUENCE [LARGE SCALE GENOMIC DNA]</scope>
    <source>
        <strain evidence="3 4">DSM 2631</strain>
    </source>
</reference>
<dbReference type="InterPro" id="IPR017927">
    <property type="entry name" value="FAD-bd_FR_type"/>
</dbReference>
<dbReference type="PANTHER" id="PTHR43513">
    <property type="entry name" value="DIHYDROOROTATE DEHYDROGENASE B (NAD(+)), ELECTRON TRANSFER SUBUNIT"/>
    <property type="match status" value="1"/>
</dbReference>
<dbReference type="InterPro" id="IPR017938">
    <property type="entry name" value="Riboflavin_synthase-like_b-brl"/>
</dbReference>
<keyword evidence="4" id="KW-1185">Reference proteome</keyword>
<gene>
    <name evidence="3" type="ORF">SAMN05443638_1198</name>
</gene>
<dbReference type="EMBL" id="FQVM01000019">
    <property type="protein sequence ID" value="SHE93808.1"/>
    <property type="molecule type" value="Genomic_DNA"/>
</dbReference>
<feature type="binding site" evidence="1">
    <location>
        <position position="224"/>
    </location>
    <ligand>
        <name>[2Fe-2S] cluster</name>
        <dbReference type="ChEBI" id="CHEBI:190135"/>
    </ligand>
</feature>
<feature type="binding site" evidence="1">
    <location>
        <position position="229"/>
    </location>
    <ligand>
        <name>[2Fe-2S] cluster</name>
        <dbReference type="ChEBI" id="CHEBI:190135"/>
    </ligand>
</feature>
<feature type="binding site" evidence="1">
    <location>
        <position position="232"/>
    </location>
    <ligand>
        <name>[2Fe-2S] cluster</name>
        <dbReference type="ChEBI" id="CHEBI:190135"/>
    </ligand>
</feature>
<dbReference type="GO" id="GO:0016491">
    <property type="term" value="F:oxidoreductase activity"/>
    <property type="evidence" value="ECO:0007669"/>
    <property type="project" value="InterPro"/>
</dbReference>
<sequence length="261" mass="29593">MNKVEKIDNDLLHITFTAPHKLSLDLVHPGSYIFVRTDENNYFDVPISILESNVDNDEISLLIEIRGIKTKKILDLKTGENIIIRGPYWNGVFGLKNIESTKNSNALVLARGIGIAPMIPVIRNLKNSNNNISLIIDKSPYNEIPVKNYISKYLNLWNEETLIVQGKIPENTKNIIKNTIKENNIKLIYCAGADILIYNIIDFLNELGRNDIKLSCCNNSKMCCGEGICGSCTARFKGHKVKRLCKIQTDPRNIFEGRRFI</sequence>
<proteinExistence type="predicted"/>
<dbReference type="InterPro" id="IPR006058">
    <property type="entry name" value="2Fe2S_fd_BS"/>
</dbReference>
<evidence type="ECO:0000313" key="3">
    <source>
        <dbReference type="EMBL" id="SHE93808.1"/>
    </source>
</evidence>
<keyword evidence="1" id="KW-0411">Iron-sulfur</keyword>
<dbReference type="PROSITE" id="PS00197">
    <property type="entry name" value="2FE2S_FER_1"/>
    <property type="match status" value="1"/>
</dbReference>
<feature type="binding site" evidence="1">
    <location>
        <position position="245"/>
    </location>
    <ligand>
        <name>[2Fe-2S] cluster</name>
        <dbReference type="ChEBI" id="CHEBI:190135"/>
    </ligand>
</feature>
<dbReference type="SUPFAM" id="SSF63380">
    <property type="entry name" value="Riboflavin synthase domain-like"/>
    <property type="match status" value="1"/>
</dbReference>
<dbReference type="InterPro" id="IPR039261">
    <property type="entry name" value="FNR_nucleotide-bd"/>
</dbReference>
<dbReference type="Pfam" id="PF08022">
    <property type="entry name" value="FAD_binding_8"/>
    <property type="match status" value="1"/>
</dbReference>
<dbReference type="InterPro" id="IPR050353">
    <property type="entry name" value="PyrK_electron_transfer"/>
</dbReference>
<accession>A0A1M4XKB6</accession>
<keyword evidence="1" id="KW-0408">Iron</keyword>
<name>A0A1M4XKB6_9CLOT</name>
<evidence type="ECO:0000313" key="4">
    <source>
        <dbReference type="Proteomes" id="UP000184035"/>
    </source>
</evidence>
<dbReference type="Proteomes" id="UP000184035">
    <property type="component" value="Unassembled WGS sequence"/>
</dbReference>
<dbReference type="PIRSF" id="PIRSF006816">
    <property type="entry name" value="Cyc3_hyd_g"/>
    <property type="match status" value="1"/>
</dbReference>
<evidence type="ECO:0000259" key="2">
    <source>
        <dbReference type="PROSITE" id="PS51384"/>
    </source>
</evidence>
<dbReference type="Gene3D" id="2.40.30.10">
    <property type="entry name" value="Translation factors"/>
    <property type="match status" value="1"/>
</dbReference>
<organism evidence="3 4">
    <name type="scientific">Clostridium fallax</name>
    <dbReference type="NCBI Taxonomy" id="1533"/>
    <lineage>
        <taxon>Bacteria</taxon>
        <taxon>Bacillati</taxon>
        <taxon>Bacillota</taxon>
        <taxon>Clostridia</taxon>
        <taxon>Eubacteriales</taxon>
        <taxon>Clostridiaceae</taxon>
        <taxon>Clostridium</taxon>
    </lineage>
</organism>
<dbReference type="PROSITE" id="PS51384">
    <property type="entry name" value="FAD_FR"/>
    <property type="match status" value="1"/>
</dbReference>
<dbReference type="PANTHER" id="PTHR43513:SF3">
    <property type="entry name" value="DIHYDROOROTATE DEHYDROGENASE B (NAD(+)), ELECTRON TRANSFER SUBUNIT-RELATED"/>
    <property type="match status" value="1"/>
</dbReference>
<dbReference type="InterPro" id="IPR013112">
    <property type="entry name" value="FAD-bd_8"/>
</dbReference>
<dbReference type="SUPFAM" id="SSF52343">
    <property type="entry name" value="Ferredoxin reductase-like, C-terminal NADP-linked domain"/>
    <property type="match status" value="1"/>
</dbReference>